<organism evidence="2 3">
    <name type="scientific">Candidatus Vogelbacteria bacterium RIFOXYD2_FULL_44_9</name>
    <dbReference type="NCBI Taxonomy" id="1802441"/>
    <lineage>
        <taxon>Bacteria</taxon>
        <taxon>Candidatus Vogeliibacteriota</taxon>
    </lineage>
</organism>
<proteinExistence type="predicted"/>
<dbReference type="AlphaFoldDB" id="A0A1G2QM07"/>
<feature type="region of interest" description="Disordered" evidence="1">
    <location>
        <begin position="107"/>
        <end position="144"/>
    </location>
</feature>
<name>A0A1G2QM07_9BACT</name>
<comment type="caution">
    <text evidence="2">The sequence shown here is derived from an EMBL/GenBank/DDBJ whole genome shotgun (WGS) entry which is preliminary data.</text>
</comment>
<reference evidence="2 3" key="1">
    <citation type="journal article" date="2016" name="Nat. Commun.">
        <title>Thousands of microbial genomes shed light on interconnected biogeochemical processes in an aquifer system.</title>
        <authorList>
            <person name="Anantharaman K."/>
            <person name="Brown C.T."/>
            <person name="Hug L.A."/>
            <person name="Sharon I."/>
            <person name="Castelle C.J."/>
            <person name="Probst A.J."/>
            <person name="Thomas B.C."/>
            <person name="Singh A."/>
            <person name="Wilkins M.J."/>
            <person name="Karaoz U."/>
            <person name="Brodie E.L."/>
            <person name="Williams K.H."/>
            <person name="Hubbard S.S."/>
            <person name="Banfield J.F."/>
        </authorList>
    </citation>
    <scope>NUCLEOTIDE SEQUENCE [LARGE SCALE GENOMIC DNA]</scope>
</reference>
<protein>
    <submittedName>
        <fullName evidence="2">Uncharacterized protein</fullName>
    </submittedName>
</protein>
<evidence type="ECO:0000313" key="2">
    <source>
        <dbReference type="EMBL" id="OHA61620.1"/>
    </source>
</evidence>
<evidence type="ECO:0000256" key="1">
    <source>
        <dbReference type="SAM" id="MobiDB-lite"/>
    </source>
</evidence>
<dbReference type="EMBL" id="MHTM01000032">
    <property type="protein sequence ID" value="OHA61620.1"/>
    <property type="molecule type" value="Genomic_DNA"/>
</dbReference>
<accession>A0A1G2QM07</accession>
<dbReference type="Proteomes" id="UP000177140">
    <property type="component" value="Unassembled WGS sequence"/>
</dbReference>
<gene>
    <name evidence="2" type="ORF">A2556_00805</name>
</gene>
<evidence type="ECO:0000313" key="3">
    <source>
        <dbReference type="Proteomes" id="UP000177140"/>
    </source>
</evidence>
<sequence>MGQEISYFFQPRGLDSKNQPLKRFFLCLERLKVQESDFEEVEVPIEILGTTVTDKASGFTGMAVDFIRHINGCFHVFIQPRGLISGDGTPVDVMDFDLRGCTGKMIEQLSEQAKKESQKKNPSPTGGRWTRAQPASSPRPPRRR</sequence>